<accession>A0ABP0QJQ4</accession>
<keyword evidence="2" id="KW-1185">Reference proteome</keyword>
<reference evidence="1 2" key="1">
    <citation type="submission" date="2024-02" db="EMBL/GenBank/DDBJ databases">
        <authorList>
            <person name="Chen Y."/>
            <person name="Shah S."/>
            <person name="Dougan E. K."/>
            <person name="Thang M."/>
            <person name="Chan C."/>
        </authorList>
    </citation>
    <scope>NUCLEOTIDE SEQUENCE [LARGE SCALE GENOMIC DNA]</scope>
</reference>
<feature type="non-terminal residue" evidence="1">
    <location>
        <position position="1"/>
    </location>
</feature>
<evidence type="ECO:0000313" key="1">
    <source>
        <dbReference type="EMBL" id="CAK9087381.1"/>
    </source>
</evidence>
<evidence type="ECO:0000313" key="2">
    <source>
        <dbReference type="Proteomes" id="UP001642484"/>
    </source>
</evidence>
<proteinExistence type="predicted"/>
<protein>
    <submittedName>
        <fullName evidence="1">Uncharacterized protein</fullName>
    </submittedName>
</protein>
<dbReference type="Proteomes" id="UP001642484">
    <property type="component" value="Unassembled WGS sequence"/>
</dbReference>
<comment type="caution">
    <text evidence="1">The sequence shown here is derived from an EMBL/GenBank/DDBJ whole genome shotgun (WGS) entry which is preliminary data.</text>
</comment>
<organism evidence="1 2">
    <name type="scientific">Durusdinium trenchii</name>
    <dbReference type="NCBI Taxonomy" id="1381693"/>
    <lineage>
        <taxon>Eukaryota</taxon>
        <taxon>Sar</taxon>
        <taxon>Alveolata</taxon>
        <taxon>Dinophyceae</taxon>
        <taxon>Suessiales</taxon>
        <taxon>Symbiodiniaceae</taxon>
        <taxon>Durusdinium</taxon>
    </lineage>
</organism>
<name>A0ABP0QJQ4_9DINO</name>
<sequence>AQVAQEVYEPLIGTHADALVQLQLYIQIELMQLAAKMEKDWRNLITILVKNSESSRKSASSLSESKDDLSFYTIPEDFQMVLFGSVGEMLGEIGRSTAAALSGRAPTPPGPSKPIAYAPVKVTHKDQPYGGMDLAVFAHGFNTMDVPSPCAAWMTPIGSERGDPISFNVQYDEHEHTFSFGGKELAITYGVLRAASIEPEAVVRRVDGKHYAAW</sequence>
<gene>
    <name evidence="1" type="ORF">CCMP2556_LOCUS42254</name>
</gene>
<dbReference type="EMBL" id="CAXAMN010024524">
    <property type="protein sequence ID" value="CAK9087381.1"/>
    <property type="molecule type" value="Genomic_DNA"/>
</dbReference>